<organism evidence="7 8">
    <name type="scientific">Thalassospira lucentensis</name>
    <dbReference type="NCBI Taxonomy" id="168935"/>
    <lineage>
        <taxon>Bacteria</taxon>
        <taxon>Pseudomonadati</taxon>
        <taxon>Pseudomonadota</taxon>
        <taxon>Alphaproteobacteria</taxon>
        <taxon>Rhodospirillales</taxon>
        <taxon>Thalassospiraceae</taxon>
        <taxon>Thalassospira</taxon>
    </lineage>
</organism>
<evidence type="ECO:0000259" key="6">
    <source>
        <dbReference type="Pfam" id="PF05193"/>
    </source>
</evidence>
<feature type="domain" description="Peptidase M16 C-terminal" evidence="6">
    <location>
        <begin position="166"/>
        <end position="263"/>
    </location>
</feature>
<feature type="coiled-coil region" evidence="4">
    <location>
        <begin position="107"/>
        <end position="134"/>
    </location>
</feature>
<dbReference type="GO" id="GO:0004222">
    <property type="term" value="F:metalloendopeptidase activity"/>
    <property type="evidence" value="ECO:0007669"/>
    <property type="project" value="InterPro"/>
</dbReference>
<dbReference type="Proteomes" id="UP000264753">
    <property type="component" value="Unassembled WGS sequence"/>
</dbReference>
<dbReference type="GO" id="GO:0046872">
    <property type="term" value="F:metal ion binding"/>
    <property type="evidence" value="ECO:0007669"/>
    <property type="project" value="InterPro"/>
</dbReference>
<dbReference type="InterPro" id="IPR011765">
    <property type="entry name" value="Pept_M16_N"/>
</dbReference>
<dbReference type="PANTHER" id="PTHR11851">
    <property type="entry name" value="METALLOPROTEASE"/>
    <property type="match status" value="1"/>
</dbReference>
<keyword evidence="4" id="KW-0175">Coiled coil</keyword>
<dbReference type="EMBL" id="DOOG01000153">
    <property type="protein sequence ID" value="HBU99852.1"/>
    <property type="molecule type" value="Genomic_DNA"/>
</dbReference>
<dbReference type="RefSeq" id="WP_276654350.1">
    <property type="nucleotide sequence ID" value="NZ_DOOG01000153.1"/>
</dbReference>
<keyword evidence="3" id="KW-0482">Metalloprotease</keyword>
<dbReference type="InterPro" id="IPR007863">
    <property type="entry name" value="Peptidase_M16_C"/>
</dbReference>
<dbReference type="SUPFAM" id="SSF63411">
    <property type="entry name" value="LuxS/MPP-like metallohydrolase"/>
    <property type="match status" value="1"/>
</dbReference>
<dbReference type="GO" id="GO:0006508">
    <property type="term" value="P:proteolysis"/>
    <property type="evidence" value="ECO:0007669"/>
    <property type="project" value="InterPro"/>
</dbReference>
<dbReference type="InterPro" id="IPR011249">
    <property type="entry name" value="Metalloenz_LuxS/M16"/>
</dbReference>
<dbReference type="PANTHER" id="PTHR11851:SF49">
    <property type="entry name" value="MITOCHONDRIAL-PROCESSING PEPTIDASE SUBUNIT ALPHA"/>
    <property type="match status" value="1"/>
</dbReference>
<proteinExistence type="inferred from homology"/>
<sequence length="263" mass="29722">MTVELTQLDNGMIVATDRLDHVESVALGSWVDVGARHETPDINGISHMLEHMAFKGTRRRSALQISEEIESVGGQMNAYTSRENTAYYCKVLHEDQELAIDVIADILQHSTLDAKELERERQVILQEIGQANDTPDDIIFDHFQETALPNQSLGRSILGSPENVSSLSRDHLFDFMSRRYSPKNMVFSASGKVEHQRVVDMVAEKFDSLPAHEEHEIEPLKYEGGSRIESRKLEQVHVIMGLPTVSYTHDSFFDLQVFNTLLG</sequence>
<evidence type="ECO:0000259" key="5">
    <source>
        <dbReference type="Pfam" id="PF00675"/>
    </source>
</evidence>
<dbReference type="InterPro" id="IPR001431">
    <property type="entry name" value="Pept_M16_Zn_BS"/>
</dbReference>
<comment type="caution">
    <text evidence="7">The sequence shown here is derived from an EMBL/GenBank/DDBJ whole genome shotgun (WGS) entry which is preliminary data.</text>
</comment>
<name>A0A358HXX7_9PROT</name>
<keyword evidence="3" id="KW-0378">Hydrolase</keyword>
<gene>
    <name evidence="7" type="ORF">DEF21_18395</name>
</gene>
<evidence type="ECO:0000256" key="1">
    <source>
        <dbReference type="ARBA" id="ARBA00001947"/>
    </source>
</evidence>
<accession>A0A358HXX7</accession>
<keyword evidence="3" id="KW-0645">Protease</keyword>
<dbReference type="InterPro" id="IPR050361">
    <property type="entry name" value="MPP/UQCRC_Complex"/>
</dbReference>
<evidence type="ECO:0000256" key="4">
    <source>
        <dbReference type="SAM" id="Coils"/>
    </source>
</evidence>
<comment type="cofactor">
    <cofactor evidence="1">
        <name>Zn(2+)</name>
        <dbReference type="ChEBI" id="CHEBI:29105"/>
    </cofactor>
</comment>
<evidence type="ECO:0000313" key="8">
    <source>
        <dbReference type="Proteomes" id="UP000264753"/>
    </source>
</evidence>
<dbReference type="Pfam" id="PF05193">
    <property type="entry name" value="Peptidase_M16_C"/>
    <property type="match status" value="1"/>
</dbReference>
<dbReference type="FunFam" id="3.30.830.10:FF:000008">
    <property type="entry name" value="Mitochondrial-processing peptidase subunit beta"/>
    <property type="match status" value="1"/>
</dbReference>
<evidence type="ECO:0000256" key="3">
    <source>
        <dbReference type="ARBA" id="ARBA00023049"/>
    </source>
</evidence>
<evidence type="ECO:0000256" key="2">
    <source>
        <dbReference type="ARBA" id="ARBA00007261"/>
    </source>
</evidence>
<feature type="non-terminal residue" evidence="7">
    <location>
        <position position="263"/>
    </location>
</feature>
<dbReference type="AlphaFoldDB" id="A0A358HXX7"/>
<dbReference type="Gene3D" id="3.30.830.10">
    <property type="entry name" value="Metalloenzyme, LuxS/M16 peptidase-like"/>
    <property type="match status" value="2"/>
</dbReference>
<evidence type="ECO:0000313" key="7">
    <source>
        <dbReference type="EMBL" id="HBU99852.1"/>
    </source>
</evidence>
<dbReference type="PROSITE" id="PS00143">
    <property type="entry name" value="INSULINASE"/>
    <property type="match status" value="1"/>
</dbReference>
<protein>
    <submittedName>
        <fullName evidence="7">Peptidase M16</fullName>
    </submittedName>
</protein>
<reference evidence="7 8" key="1">
    <citation type="journal article" date="2018" name="Nat. Biotechnol.">
        <title>A standardized bacterial taxonomy based on genome phylogeny substantially revises the tree of life.</title>
        <authorList>
            <person name="Parks D.H."/>
            <person name="Chuvochina M."/>
            <person name="Waite D.W."/>
            <person name="Rinke C."/>
            <person name="Skarshewski A."/>
            <person name="Chaumeil P.A."/>
            <person name="Hugenholtz P."/>
        </authorList>
    </citation>
    <scope>NUCLEOTIDE SEQUENCE [LARGE SCALE GENOMIC DNA]</scope>
    <source>
        <strain evidence="7">UBA8707</strain>
    </source>
</reference>
<dbReference type="Pfam" id="PF00675">
    <property type="entry name" value="Peptidase_M16"/>
    <property type="match status" value="1"/>
</dbReference>
<feature type="domain" description="Peptidase M16 N-terminal" evidence="5">
    <location>
        <begin position="14"/>
        <end position="159"/>
    </location>
</feature>
<comment type="similarity">
    <text evidence="2">Belongs to the peptidase M16 family.</text>
</comment>